<dbReference type="OrthoDB" id="272072at2759"/>
<dbReference type="SUPFAM" id="SSF47473">
    <property type="entry name" value="EF-hand"/>
    <property type="match status" value="2"/>
</dbReference>
<dbReference type="AlphaFoldDB" id="A0A8T2TVL3"/>
<keyword evidence="3" id="KW-0106">Calcium</keyword>
<evidence type="ECO:0000256" key="3">
    <source>
        <dbReference type="ARBA" id="ARBA00022837"/>
    </source>
</evidence>
<keyword evidence="2" id="KW-0677">Repeat</keyword>
<dbReference type="PROSITE" id="PS50222">
    <property type="entry name" value="EF_HAND_2"/>
    <property type="match status" value="1"/>
</dbReference>
<evidence type="ECO:0000256" key="2">
    <source>
        <dbReference type="ARBA" id="ARBA00022737"/>
    </source>
</evidence>
<evidence type="ECO:0000313" key="5">
    <source>
        <dbReference type="EMBL" id="KAH7425643.1"/>
    </source>
</evidence>
<gene>
    <name evidence="5" type="ORF">KP509_11G063900</name>
</gene>
<feature type="domain" description="EF-hand" evidence="4">
    <location>
        <begin position="92"/>
        <end position="127"/>
    </location>
</feature>
<reference evidence="5" key="1">
    <citation type="submission" date="2021-08" db="EMBL/GenBank/DDBJ databases">
        <title>WGS assembly of Ceratopteris richardii.</title>
        <authorList>
            <person name="Marchant D.B."/>
            <person name="Chen G."/>
            <person name="Jenkins J."/>
            <person name="Shu S."/>
            <person name="Leebens-Mack J."/>
            <person name="Grimwood J."/>
            <person name="Schmutz J."/>
            <person name="Soltis P."/>
            <person name="Soltis D."/>
            <person name="Chen Z.-H."/>
        </authorList>
    </citation>
    <scope>NUCLEOTIDE SEQUENCE</scope>
    <source>
        <strain evidence="5">Whitten #5841</strain>
        <tissue evidence="5">Leaf</tissue>
    </source>
</reference>
<dbReference type="PANTHER" id="PTHR34524">
    <property type="entry name" value="CALCYPHOSIN"/>
    <property type="match status" value="1"/>
</dbReference>
<dbReference type="InterPro" id="IPR002048">
    <property type="entry name" value="EF_hand_dom"/>
</dbReference>
<dbReference type="Proteomes" id="UP000825935">
    <property type="component" value="Chromosome 11"/>
</dbReference>
<dbReference type="InterPro" id="IPR011992">
    <property type="entry name" value="EF-hand-dom_pair"/>
</dbReference>
<name>A0A8T2TVL3_CERRI</name>
<dbReference type="EMBL" id="CM035416">
    <property type="protein sequence ID" value="KAH7425643.1"/>
    <property type="molecule type" value="Genomic_DNA"/>
</dbReference>
<dbReference type="Gene3D" id="1.10.238.10">
    <property type="entry name" value="EF-hand"/>
    <property type="match status" value="3"/>
</dbReference>
<organism evidence="5 6">
    <name type="scientific">Ceratopteris richardii</name>
    <name type="common">Triangle waterfern</name>
    <dbReference type="NCBI Taxonomy" id="49495"/>
    <lineage>
        <taxon>Eukaryota</taxon>
        <taxon>Viridiplantae</taxon>
        <taxon>Streptophyta</taxon>
        <taxon>Embryophyta</taxon>
        <taxon>Tracheophyta</taxon>
        <taxon>Polypodiopsida</taxon>
        <taxon>Polypodiidae</taxon>
        <taxon>Polypodiales</taxon>
        <taxon>Pteridineae</taxon>
        <taxon>Pteridaceae</taxon>
        <taxon>Parkerioideae</taxon>
        <taxon>Ceratopteris</taxon>
    </lineage>
</organism>
<accession>A0A8T2TVL3</accession>
<dbReference type="InterPro" id="IPR051581">
    <property type="entry name" value="Ca-bind"/>
</dbReference>
<dbReference type="PANTHER" id="PTHR34524:SF6">
    <property type="entry name" value="CALCYPHOSINE LIKE"/>
    <property type="match status" value="1"/>
</dbReference>
<dbReference type="OMA" id="YADINAC"/>
<sequence>MVLPLFFVLERVRDHLIQTGAKSIEEISKAKKKLDGDKHLSKEDFTQFVSVLKLPVNQEEISELVKTYESCCKKHIRFLDFLWGLREKLNDFRETLVRKAFKKLDQHRDGHVTLDRLREVYNAKCHPAVMLERCDVHKVTEAFLAASFGNLDRTTVHDVLEYYALISSTITSDDRFEVVIMKHWKVAPDNIEVDDVINKVKLVVYKERIRSREFMRDFDPLRGRLITEDQFASALDNSAVELSPRQVRALCDNYRVPEDPQNRVCWTAFCDEIDTVFTFKELEKTPWREPPPVPDLRGLAPERFEHGIVDLGPEREAKATAIVERVRAQCLQRRISTRGIFDDFASNRNSSKAVGHVTKQQFLQALASKVGIRLTADDADLLALKFDDLGNGMVNYVAFSVEVDPFIPHNPPPPHPVFPPALINAPHY</sequence>
<evidence type="ECO:0000259" key="4">
    <source>
        <dbReference type="PROSITE" id="PS50222"/>
    </source>
</evidence>
<evidence type="ECO:0000256" key="1">
    <source>
        <dbReference type="ARBA" id="ARBA00022723"/>
    </source>
</evidence>
<comment type="caution">
    <text evidence="5">The sequence shown here is derived from an EMBL/GenBank/DDBJ whole genome shotgun (WGS) entry which is preliminary data.</text>
</comment>
<dbReference type="GO" id="GO:0005509">
    <property type="term" value="F:calcium ion binding"/>
    <property type="evidence" value="ECO:0007669"/>
    <property type="project" value="InterPro"/>
</dbReference>
<proteinExistence type="predicted"/>
<protein>
    <recommendedName>
        <fullName evidence="4">EF-hand domain-containing protein</fullName>
    </recommendedName>
</protein>
<keyword evidence="1" id="KW-0479">Metal-binding</keyword>
<keyword evidence="6" id="KW-1185">Reference proteome</keyword>
<dbReference type="EMBL" id="CM035416">
    <property type="protein sequence ID" value="KAH7425644.1"/>
    <property type="molecule type" value="Genomic_DNA"/>
</dbReference>
<evidence type="ECO:0000313" key="6">
    <source>
        <dbReference type="Proteomes" id="UP000825935"/>
    </source>
</evidence>